<gene>
    <name evidence="1" type="ORF">H105_02294</name>
</gene>
<organism evidence="1 2">
    <name type="scientific">Trichophyton soudanense CBS 452.61</name>
    <dbReference type="NCBI Taxonomy" id="1215331"/>
    <lineage>
        <taxon>Eukaryota</taxon>
        <taxon>Fungi</taxon>
        <taxon>Dikarya</taxon>
        <taxon>Ascomycota</taxon>
        <taxon>Pezizomycotina</taxon>
        <taxon>Eurotiomycetes</taxon>
        <taxon>Eurotiomycetidae</taxon>
        <taxon>Onygenales</taxon>
        <taxon>Arthrodermataceae</taxon>
        <taxon>Trichophyton</taxon>
    </lineage>
</organism>
<sequence length="109" mass="12048">MEEWLFDGRWEEGLFSSGARVAPGRSLVVRLGGSGGRRVSAKGNYRHAAPRSLLHQIHQRFRQCLLVGAAVSSMLDLKQGEEKPICVSSVKFVFRWGSSNLHLSRAVAV</sequence>
<accession>A0A022Y0M7</accession>
<keyword evidence="2" id="KW-1185">Reference proteome</keyword>
<evidence type="ECO:0000313" key="2">
    <source>
        <dbReference type="Proteomes" id="UP000023623"/>
    </source>
</evidence>
<dbReference type="EMBL" id="KK208779">
    <property type="protein sequence ID" value="EZF76329.1"/>
    <property type="molecule type" value="Genomic_DNA"/>
</dbReference>
<dbReference type="Proteomes" id="UP000023623">
    <property type="component" value="Unassembled WGS sequence"/>
</dbReference>
<reference evidence="1 2" key="1">
    <citation type="submission" date="2014-02" db="EMBL/GenBank/DDBJ databases">
        <title>The Genome Sequence of Trichophyton rubrum (morphotype soudanense) CBS 452.61.</title>
        <authorList>
            <consortium name="The Broad Institute Genomics Platform"/>
            <person name="Cuomo C.A."/>
            <person name="White T.C."/>
            <person name="Graser Y."/>
            <person name="Martinez-Rossi N."/>
            <person name="Heitman J."/>
            <person name="Young S.K."/>
            <person name="Zeng Q."/>
            <person name="Gargeya S."/>
            <person name="Abouelleil A."/>
            <person name="Alvarado L."/>
            <person name="Chapman S.B."/>
            <person name="Gainer-Dewar J."/>
            <person name="Goldberg J."/>
            <person name="Griggs A."/>
            <person name="Gujja S."/>
            <person name="Hansen M."/>
            <person name="Howarth C."/>
            <person name="Imamovic A."/>
            <person name="Larimer J."/>
            <person name="Martinez D."/>
            <person name="Murphy C."/>
            <person name="Pearson M.D."/>
            <person name="Persinoti G."/>
            <person name="Poon T."/>
            <person name="Priest M."/>
            <person name="Roberts A.D."/>
            <person name="Saif S."/>
            <person name="Shea T.D."/>
            <person name="Sykes S.N."/>
            <person name="Wortman J."/>
            <person name="Nusbaum C."/>
            <person name="Birren B."/>
        </authorList>
    </citation>
    <scope>NUCLEOTIDE SEQUENCE [LARGE SCALE GENOMIC DNA]</scope>
    <source>
        <strain evidence="1 2">CBS 452.61</strain>
    </source>
</reference>
<name>A0A022Y0M7_TRISD</name>
<protein>
    <submittedName>
        <fullName evidence="1">Uncharacterized protein</fullName>
    </submittedName>
</protein>
<evidence type="ECO:0000313" key="1">
    <source>
        <dbReference type="EMBL" id="EZF76329.1"/>
    </source>
</evidence>
<dbReference type="AlphaFoldDB" id="A0A022Y0M7"/>
<dbReference type="HOGENOM" id="CLU_2238522_0_0_1"/>
<proteinExistence type="predicted"/>